<protein>
    <submittedName>
        <fullName evidence="1">Uncharacterized protein</fullName>
    </submittedName>
</protein>
<dbReference type="RefSeq" id="WP_062661657.1">
    <property type="nucleotide sequence ID" value="NZ_FIZX01000001.1"/>
</dbReference>
<dbReference type="AlphaFoldDB" id="A0A128EWN5"/>
<gene>
    <name evidence="1" type="ORF">GCE9029_01183</name>
</gene>
<proteinExistence type="predicted"/>
<dbReference type="Proteomes" id="UP000071641">
    <property type="component" value="Unassembled WGS sequence"/>
</dbReference>
<evidence type="ECO:0000313" key="2">
    <source>
        <dbReference type="Proteomes" id="UP000071641"/>
    </source>
</evidence>
<sequence length="217" mass="24403">MKAKVYVNESVRGKDHVNGYVNMTPQYEIDISVVQDLKLTFKSTIQSKLSVDKLGKWKQRYLVSIDAWKLHVVENFEGCTVTCGNIVHKNPLAESLDFTIGCFIAVHDEKLVRFEAHFDSPDIFTAKGAAIQQAQTKQTDMMNMDKQKGAVLGAMSKPKTIHGHSKLTAPQRDQIVKQLNTGLKMAQVARNMQQQGFEHVTYKVVQGINNKIKKGEL</sequence>
<name>A0A128EWN5_9GAMM</name>
<reference evidence="2" key="1">
    <citation type="submission" date="2016-02" db="EMBL/GenBank/DDBJ databases">
        <authorList>
            <person name="Rodrigo-Torres Lidia"/>
            <person name="Arahal R.David."/>
        </authorList>
    </citation>
    <scope>NUCLEOTIDE SEQUENCE [LARGE SCALE GENOMIC DNA]</scope>
    <source>
        <strain evidence="2">CECT 9029</strain>
    </source>
</reference>
<keyword evidence="2" id="KW-1185">Reference proteome</keyword>
<dbReference type="EMBL" id="FIZX01000001">
    <property type="protein sequence ID" value="CZF78988.1"/>
    <property type="molecule type" value="Genomic_DNA"/>
</dbReference>
<accession>A0A128EWN5</accession>
<organism evidence="1 2">
    <name type="scientific">Grimontia celer</name>
    <dbReference type="NCBI Taxonomy" id="1796497"/>
    <lineage>
        <taxon>Bacteria</taxon>
        <taxon>Pseudomonadati</taxon>
        <taxon>Pseudomonadota</taxon>
        <taxon>Gammaproteobacteria</taxon>
        <taxon>Vibrionales</taxon>
        <taxon>Vibrionaceae</taxon>
        <taxon>Grimontia</taxon>
    </lineage>
</organism>
<evidence type="ECO:0000313" key="1">
    <source>
        <dbReference type="EMBL" id="CZF78988.1"/>
    </source>
</evidence>